<dbReference type="RefSeq" id="WP_274292267.1">
    <property type="nucleotide sequence ID" value="NZ_CP117990.1"/>
</dbReference>
<protein>
    <submittedName>
        <fullName evidence="1">Uncharacterized protein</fullName>
    </submittedName>
</protein>
<sequence>MTIIMSIVVVMALGVLLREFITLPQDSTSLDVAYQQGFDAAMSQQSCFSNPYRGVVADVWADGFVAGKEASTQRLEPEAICK</sequence>
<dbReference type="Proteomes" id="UP001219537">
    <property type="component" value="Plasmid p_1"/>
</dbReference>
<name>A0AAQ2Y5M9_9VIBR</name>
<reference evidence="1" key="1">
    <citation type="submission" date="2023-02" db="EMBL/GenBank/DDBJ databases">
        <title>Isolation, identification, and genome analysis of Vibrio campbellii in the Penaeus vannamei larvae stage.</title>
        <authorList>
            <person name="Huang T."/>
            <person name="Zhang B."/>
        </authorList>
    </citation>
    <scope>NUCLEOTIDE SEQUENCE</scope>
    <source>
        <strain evidence="1">20220413_1</strain>
        <plasmid evidence="1">p_1</plasmid>
    </source>
</reference>
<geneLocation type="plasmid" evidence="1 2">
    <name>p_1</name>
</geneLocation>
<proteinExistence type="predicted"/>
<organism evidence="1 2">
    <name type="scientific">Vibrio campbellii</name>
    <dbReference type="NCBI Taxonomy" id="680"/>
    <lineage>
        <taxon>Bacteria</taxon>
        <taxon>Pseudomonadati</taxon>
        <taxon>Pseudomonadota</taxon>
        <taxon>Gammaproteobacteria</taxon>
        <taxon>Vibrionales</taxon>
        <taxon>Vibrionaceae</taxon>
        <taxon>Vibrio</taxon>
    </lineage>
</organism>
<accession>A0AAQ2Y5M9</accession>
<keyword evidence="1" id="KW-0614">Plasmid</keyword>
<evidence type="ECO:0000313" key="2">
    <source>
        <dbReference type="Proteomes" id="UP001219537"/>
    </source>
</evidence>
<dbReference type="AlphaFoldDB" id="A0AAQ2Y5M9"/>
<gene>
    <name evidence="1" type="ORF">PUN50_26930</name>
</gene>
<dbReference type="EMBL" id="CP117990">
    <property type="protein sequence ID" value="WDG12056.1"/>
    <property type="molecule type" value="Genomic_DNA"/>
</dbReference>
<evidence type="ECO:0000313" key="1">
    <source>
        <dbReference type="EMBL" id="WDG12056.1"/>
    </source>
</evidence>